<dbReference type="NCBIfam" id="TIGR00096">
    <property type="entry name" value="16S rRNA (cytidine(1402)-2'-O)-methyltransferase"/>
    <property type="match status" value="1"/>
</dbReference>
<dbReference type="InterPro" id="IPR008189">
    <property type="entry name" value="rRNA_ssu_MeTfrase_I"/>
</dbReference>
<keyword evidence="1" id="KW-0963">Cytoplasm</keyword>
<comment type="function">
    <text evidence="1">Catalyzes the 2'-O-methylation of the ribose of cytidine 1402 (C1402) in 16S rRNA.</text>
</comment>
<dbReference type="GO" id="GO:0005737">
    <property type="term" value="C:cytoplasm"/>
    <property type="evidence" value="ECO:0007669"/>
    <property type="project" value="UniProtKB-SubCell"/>
</dbReference>
<evidence type="ECO:0000313" key="4">
    <source>
        <dbReference type="EMBL" id="CUV46714.1"/>
    </source>
</evidence>
<dbReference type="FunFam" id="3.40.1010.10:FF:000007">
    <property type="entry name" value="Ribosomal RNA small subunit methyltransferase I"/>
    <property type="match status" value="1"/>
</dbReference>
<gene>
    <name evidence="4" type="primary">yraL</name>
    <name evidence="1" type="synonym">rsmI</name>
    <name evidence="4" type="ORF">TO10_v1_660014</name>
</gene>
<dbReference type="InterPro" id="IPR014777">
    <property type="entry name" value="4pyrrole_Mease_sub1"/>
</dbReference>
<dbReference type="GO" id="GO:0070677">
    <property type="term" value="F:rRNA (cytosine-2'-O-)-methyltransferase activity"/>
    <property type="evidence" value="ECO:0007669"/>
    <property type="project" value="UniProtKB-UniRule"/>
</dbReference>
<dbReference type="EC" id="2.1.1.198" evidence="1"/>
<feature type="domain" description="RsmI HTH" evidence="3">
    <location>
        <begin position="253"/>
        <end position="295"/>
    </location>
</feature>
<dbReference type="EMBL" id="LN899827">
    <property type="protein sequence ID" value="CUV46714.1"/>
    <property type="molecule type" value="Genomic_DNA"/>
</dbReference>
<reference evidence="4" key="1">
    <citation type="submission" date="2015-10" db="EMBL/GenBank/DDBJ databases">
        <authorList>
            <person name="Gilbert D.G."/>
        </authorList>
    </citation>
    <scope>NUCLEOTIDE SEQUENCE</scope>
    <source>
        <strain evidence="4">Phyl III-seqv23</strain>
    </source>
</reference>
<dbReference type="InterPro" id="IPR000878">
    <property type="entry name" value="4pyrrol_Mease"/>
</dbReference>
<evidence type="ECO:0000259" key="2">
    <source>
        <dbReference type="Pfam" id="PF00590"/>
    </source>
</evidence>
<dbReference type="PANTHER" id="PTHR46111">
    <property type="entry name" value="RIBOSOMAL RNA SMALL SUBUNIT METHYLTRANSFERASE I"/>
    <property type="match status" value="1"/>
</dbReference>
<dbReference type="SUPFAM" id="SSF53790">
    <property type="entry name" value="Tetrapyrrole methylase"/>
    <property type="match status" value="1"/>
</dbReference>
<keyword evidence="1" id="KW-0698">rRNA processing</keyword>
<dbReference type="Pfam" id="PF00590">
    <property type="entry name" value="TP_methylase"/>
    <property type="match status" value="1"/>
</dbReference>
<keyword evidence="1" id="KW-0949">S-adenosyl-L-methionine</keyword>
<accession>A0A0K1ZHF4</accession>
<keyword evidence="1 4" id="KW-0808">Transferase</keyword>
<dbReference type="InterPro" id="IPR018063">
    <property type="entry name" value="SAM_MeTrfase_RsmI_CS"/>
</dbReference>
<dbReference type="PATRIC" id="fig|305.107.peg.1144"/>
<comment type="similarity">
    <text evidence="1">Belongs to the methyltransferase superfamily. RsmI family.</text>
</comment>
<dbReference type="Gene3D" id="3.40.1010.10">
    <property type="entry name" value="Cobalt-precorrin-4 Transmethylase, Domain 1"/>
    <property type="match status" value="1"/>
</dbReference>
<dbReference type="PROSITE" id="PS01296">
    <property type="entry name" value="RSMI"/>
    <property type="match status" value="1"/>
</dbReference>
<dbReference type="Pfam" id="PF23016">
    <property type="entry name" value="RsmI_C"/>
    <property type="match status" value="1"/>
</dbReference>
<dbReference type="InterPro" id="IPR035996">
    <property type="entry name" value="4pyrrol_Methylase_sf"/>
</dbReference>
<dbReference type="HAMAP" id="MF_01877">
    <property type="entry name" value="16SrRNA_methyltr_I"/>
    <property type="match status" value="1"/>
</dbReference>
<protein>
    <recommendedName>
        <fullName evidence="1">Ribosomal RNA small subunit methyltransferase I</fullName>
        <ecNumber evidence="1">2.1.1.198</ecNumber>
    </recommendedName>
    <alternativeName>
        <fullName evidence="1">16S rRNA 2'-O-ribose C1402 methyltransferase</fullName>
    </alternativeName>
    <alternativeName>
        <fullName evidence="1">rRNA (cytidine-2'-O-)-methyltransferase RsmI</fullName>
    </alternativeName>
</protein>
<dbReference type="PANTHER" id="PTHR46111:SF1">
    <property type="entry name" value="RIBOSOMAL RNA SMALL SUBUNIT METHYLTRANSFERASE I"/>
    <property type="match status" value="1"/>
</dbReference>
<name>A0A0K1ZHF4_RALSL</name>
<evidence type="ECO:0000256" key="1">
    <source>
        <dbReference type="HAMAP-Rule" id="MF_01877"/>
    </source>
</evidence>
<proteinExistence type="inferred from homology"/>
<dbReference type="CDD" id="cd11648">
    <property type="entry name" value="RsmI"/>
    <property type="match status" value="1"/>
</dbReference>
<feature type="domain" description="Tetrapyrrole methylase" evidence="2">
    <location>
        <begin position="20"/>
        <end position="222"/>
    </location>
</feature>
<sequence length="300" mass="31362">MSDPDWTLLAHDQHYPAGALYVVATPIGNAADVSLRARHVLGLADAVACEDTRNTGQLLHRLGLSRPLLAAHEHNEREAAARIVERLARGERIAYVSDAGTPGVSDPGARIVEAVRAAGQRVIPLPGASAVVTALSAAGELLETSAGQFTFVGFLPPKAGQRDTAIRQWAAHGPAWVLYEAPHRIDATLAALAAHLPARRLLIGRELTKLFEQIVVLPAAEAPAWLAADASHGKGEFVLVVEGAGAQEAAPTALAADQVLRLLLAELPAKRAAKLAGAITGAPVDALYQSALALKNDGRD</sequence>
<keyword evidence="1 4" id="KW-0489">Methyltransferase</keyword>
<dbReference type="AlphaFoldDB" id="A0A0K1ZHF4"/>
<organism evidence="4">
    <name type="scientific">Ralstonia solanacearum</name>
    <name type="common">Pseudomonas solanacearum</name>
    <dbReference type="NCBI Taxonomy" id="305"/>
    <lineage>
        <taxon>Bacteria</taxon>
        <taxon>Pseudomonadati</taxon>
        <taxon>Pseudomonadota</taxon>
        <taxon>Betaproteobacteria</taxon>
        <taxon>Burkholderiales</taxon>
        <taxon>Burkholderiaceae</taxon>
        <taxon>Ralstonia</taxon>
        <taxon>Ralstonia solanacearum species complex</taxon>
    </lineage>
</organism>
<dbReference type="PIRSF" id="PIRSF005917">
    <property type="entry name" value="MTase_YraL"/>
    <property type="match status" value="1"/>
</dbReference>
<comment type="catalytic activity">
    <reaction evidence="1">
        <text>cytidine(1402) in 16S rRNA + S-adenosyl-L-methionine = 2'-O-methylcytidine(1402) in 16S rRNA + S-adenosyl-L-homocysteine + H(+)</text>
        <dbReference type="Rhea" id="RHEA:42924"/>
        <dbReference type="Rhea" id="RHEA-COMP:10285"/>
        <dbReference type="Rhea" id="RHEA-COMP:10286"/>
        <dbReference type="ChEBI" id="CHEBI:15378"/>
        <dbReference type="ChEBI" id="CHEBI:57856"/>
        <dbReference type="ChEBI" id="CHEBI:59789"/>
        <dbReference type="ChEBI" id="CHEBI:74495"/>
        <dbReference type="ChEBI" id="CHEBI:82748"/>
        <dbReference type="EC" id="2.1.1.198"/>
    </reaction>
</comment>
<comment type="subcellular location">
    <subcellularLocation>
        <location evidence="1">Cytoplasm</location>
    </subcellularLocation>
</comment>
<dbReference type="Gene3D" id="3.30.950.10">
    <property type="entry name" value="Methyltransferase, Cobalt-precorrin-4 Transmethylase, Domain 2"/>
    <property type="match status" value="1"/>
</dbReference>
<evidence type="ECO:0000259" key="3">
    <source>
        <dbReference type="Pfam" id="PF23016"/>
    </source>
</evidence>
<dbReference type="InterPro" id="IPR053910">
    <property type="entry name" value="RsmI_HTH"/>
</dbReference>
<dbReference type="InterPro" id="IPR014776">
    <property type="entry name" value="4pyrrole_Mease_sub2"/>
</dbReference>